<feature type="transmembrane region" description="Helical" evidence="2">
    <location>
        <begin position="101"/>
        <end position="123"/>
    </location>
</feature>
<dbReference type="Pfam" id="PF00378">
    <property type="entry name" value="ECH_1"/>
    <property type="match status" value="1"/>
</dbReference>
<keyword evidence="2" id="KW-1133">Transmembrane helix</keyword>
<reference evidence="3 4" key="1">
    <citation type="submission" date="2019-10" db="EMBL/GenBank/DDBJ databases">
        <authorList>
            <person name="Dong K."/>
        </authorList>
    </citation>
    <scope>NUCLEOTIDE SEQUENCE [LARGE SCALE GENOMIC DNA]</scope>
    <source>
        <strain evidence="4">dk4302</strain>
    </source>
</reference>
<dbReference type="RefSeq" id="WP_153512956.1">
    <property type="nucleotide sequence ID" value="NZ_CP045652.1"/>
</dbReference>
<sequence length="248" mass="27891">MNYNFIKTNKEGYVFTLTLDREAKRNAFTPTMVNEIAHALSNAEEDELIKLVVIRANGPIFCAGMDLKTYQDPSLDILNTQIENKQISLGEVFDKFSKPSIAVVEGDVIAGGFLFLLGCTYVFAKENLNFKLPEVNLGIFPFQVLAGLLRVMPEKKALQICLKAEAFSTAEAKEFGIVDEYLSDEPLNKLIDSFAVKSTYALQAGFEAVKAIRFMDVSEQYNYLLNSLNKLRDKDEVKKQIGNQFKKD</sequence>
<dbReference type="PANTHER" id="PTHR42964">
    <property type="entry name" value="ENOYL-COA HYDRATASE"/>
    <property type="match status" value="1"/>
</dbReference>
<evidence type="ECO:0000313" key="4">
    <source>
        <dbReference type="Proteomes" id="UP000326921"/>
    </source>
</evidence>
<dbReference type="InterPro" id="IPR029045">
    <property type="entry name" value="ClpP/crotonase-like_dom_sf"/>
</dbReference>
<dbReference type="Gene3D" id="3.90.226.10">
    <property type="entry name" value="2-enoyl-CoA Hydratase, Chain A, domain 1"/>
    <property type="match status" value="1"/>
</dbReference>
<name>A0A5Q0QJX5_9SPHI</name>
<dbReference type="SUPFAM" id="SSF52096">
    <property type="entry name" value="ClpP/crotonase"/>
    <property type="match status" value="1"/>
</dbReference>
<dbReference type="GO" id="GO:0008300">
    <property type="term" value="P:isoprenoid catabolic process"/>
    <property type="evidence" value="ECO:0007669"/>
    <property type="project" value="TreeGrafter"/>
</dbReference>
<dbReference type="AlphaFoldDB" id="A0A5Q0QJX5"/>
<gene>
    <name evidence="3" type="ORF">GFH32_18150</name>
</gene>
<keyword evidence="2" id="KW-0472">Membrane</keyword>
<organism evidence="3 4">
    <name type="scientific">Sphingobacterium zhuxiongii</name>
    <dbReference type="NCBI Taxonomy" id="2662364"/>
    <lineage>
        <taxon>Bacteria</taxon>
        <taxon>Pseudomonadati</taxon>
        <taxon>Bacteroidota</taxon>
        <taxon>Sphingobacteriia</taxon>
        <taxon>Sphingobacteriales</taxon>
        <taxon>Sphingobacteriaceae</taxon>
        <taxon>Sphingobacterium</taxon>
    </lineage>
</organism>
<keyword evidence="4" id="KW-1185">Reference proteome</keyword>
<dbReference type="InterPro" id="IPR051683">
    <property type="entry name" value="Enoyl-CoA_Hydratase/Isomerase"/>
</dbReference>
<dbReference type="GO" id="GO:0016853">
    <property type="term" value="F:isomerase activity"/>
    <property type="evidence" value="ECO:0007669"/>
    <property type="project" value="UniProtKB-KW"/>
</dbReference>
<evidence type="ECO:0000256" key="1">
    <source>
        <dbReference type="ARBA" id="ARBA00005254"/>
    </source>
</evidence>
<dbReference type="Proteomes" id="UP000326921">
    <property type="component" value="Chromosome"/>
</dbReference>
<dbReference type="PANTHER" id="PTHR42964:SF1">
    <property type="entry name" value="POLYKETIDE BIOSYNTHESIS ENOYL-COA HYDRATASE PKSH-RELATED"/>
    <property type="match status" value="1"/>
</dbReference>
<dbReference type="InterPro" id="IPR001753">
    <property type="entry name" value="Enoyl-CoA_hydra/iso"/>
</dbReference>
<evidence type="ECO:0000256" key="2">
    <source>
        <dbReference type="SAM" id="Phobius"/>
    </source>
</evidence>
<evidence type="ECO:0000313" key="3">
    <source>
        <dbReference type="EMBL" id="QGA28130.1"/>
    </source>
</evidence>
<protein>
    <submittedName>
        <fullName evidence="3">Enoyl-CoA hydratase/isomerase family protein</fullName>
    </submittedName>
</protein>
<keyword evidence="2" id="KW-0812">Transmembrane</keyword>
<comment type="similarity">
    <text evidence="1">Belongs to the enoyl-CoA hydratase/isomerase family.</text>
</comment>
<dbReference type="CDD" id="cd06558">
    <property type="entry name" value="crotonase-like"/>
    <property type="match status" value="1"/>
</dbReference>
<dbReference type="EMBL" id="CP045652">
    <property type="protein sequence ID" value="QGA28130.1"/>
    <property type="molecule type" value="Genomic_DNA"/>
</dbReference>
<accession>A0A5Q0QJX5</accession>
<proteinExistence type="inferred from homology"/>
<keyword evidence="3" id="KW-0413">Isomerase</keyword>
<dbReference type="KEGG" id="sphe:GFH32_18150"/>